<comment type="caution">
    <text evidence="2">The sequence shown here is derived from an EMBL/GenBank/DDBJ whole genome shotgun (WGS) entry which is preliminary data.</text>
</comment>
<keyword evidence="1" id="KW-0812">Transmembrane</keyword>
<evidence type="ECO:0000313" key="3">
    <source>
        <dbReference type="Proteomes" id="UP001146120"/>
    </source>
</evidence>
<keyword evidence="3" id="KW-1185">Reference proteome</keyword>
<reference evidence="2" key="1">
    <citation type="submission" date="2022-11" db="EMBL/GenBank/DDBJ databases">
        <authorList>
            <person name="Morgan W.R."/>
            <person name="Tartar A."/>
        </authorList>
    </citation>
    <scope>NUCLEOTIDE SEQUENCE</scope>
    <source>
        <strain evidence="2">ARSEF 373</strain>
    </source>
</reference>
<feature type="transmembrane region" description="Helical" evidence="1">
    <location>
        <begin position="189"/>
        <end position="211"/>
    </location>
</feature>
<sequence>MDSPELSYVAGLFVPADNRHFVAYGSVLMLLALLHRLSLFRMTMVSVNERALLFRAREVKKAASRARSVIWSATSIVAPSERLVGQEYRFVMFRKVMKCLWKALTTDWISIRSPHFHTYFLTREVVEIVLQASQAYKASALVARAWLVDLFVGAMVLNCWSTPVVAAWFARRHRVSEPKESYEKAVVLALNIVFQIICCMMFPAVIFLNYYPKYELQTHGFSVDTYYDDATFVGLVLEGQMVAPTTIFDFVSKLLPHWSIYSSVNQVSQCIVRRQQMHAEAPSTKPTLTQPNSSTVWVPMFERRQRMSVVVHRLMILCGIVVTGVHLHARLRVWSLDMRGCRKPLNPWGSSAFPCAVFHVDCRRNSDGSSSDRDFVELNRESLQALAFVHCPALRAPPVIRDFRNLQGVNIYNSTLVAWDVESAFDVATQLQLTYVSFADVNFTTFPPALLDTALPPTLNDMEFSHTNLTTLPSNVTEVWSSLVILFVEFSDLQVIPPTLLQTNLYWLSLIGNNISNINYQSNARIDGNTNVDAVPTWATHEHFNGELQMYGTPYCEQKSPPDGDVATCVVQPIGLFGMYQYSFVKQLYAADGI</sequence>
<reference evidence="2" key="2">
    <citation type="journal article" date="2023" name="Microbiol Resour">
        <title>Decontamination and Annotation of the Draft Genome Sequence of the Oomycete Lagenidium giganteum ARSEF 373.</title>
        <authorList>
            <person name="Morgan W.R."/>
            <person name="Tartar A."/>
        </authorList>
    </citation>
    <scope>NUCLEOTIDE SEQUENCE</scope>
    <source>
        <strain evidence="2">ARSEF 373</strain>
    </source>
</reference>
<dbReference type="Proteomes" id="UP001146120">
    <property type="component" value="Unassembled WGS sequence"/>
</dbReference>
<name>A0AAV2Z3V6_9STRA</name>
<protein>
    <recommendedName>
        <fullName evidence="4">Leucine-rich repeat domain, L domain-like</fullName>
    </recommendedName>
</protein>
<dbReference type="AlphaFoldDB" id="A0AAV2Z3V6"/>
<feature type="transmembrane region" description="Helical" evidence="1">
    <location>
        <begin position="20"/>
        <end position="40"/>
    </location>
</feature>
<evidence type="ECO:0000313" key="2">
    <source>
        <dbReference type="EMBL" id="DBA00244.1"/>
    </source>
</evidence>
<accession>A0AAV2Z3V6</accession>
<dbReference type="EMBL" id="DAKRPA010000067">
    <property type="protein sequence ID" value="DBA00244.1"/>
    <property type="molecule type" value="Genomic_DNA"/>
</dbReference>
<dbReference type="SUPFAM" id="SSF52058">
    <property type="entry name" value="L domain-like"/>
    <property type="match status" value="1"/>
</dbReference>
<dbReference type="Gene3D" id="3.80.10.10">
    <property type="entry name" value="Ribonuclease Inhibitor"/>
    <property type="match status" value="1"/>
</dbReference>
<feature type="transmembrane region" description="Helical" evidence="1">
    <location>
        <begin position="310"/>
        <end position="329"/>
    </location>
</feature>
<gene>
    <name evidence="2" type="ORF">N0F65_007888</name>
</gene>
<keyword evidence="1" id="KW-0472">Membrane</keyword>
<dbReference type="InterPro" id="IPR032675">
    <property type="entry name" value="LRR_dom_sf"/>
</dbReference>
<keyword evidence="1" id="KW-1133">Transmembrane helix</keyword>
<organism evidence="2 3">
    <name type="scientific">Lagenidium giganteum</name>
    <dbReference type="NCBI Taxonomy" id="4803"/>
    <lineage>
        <taxon>Eukaryota</taxon>
        <taxon>Sar</taxon>
        <taxon>Stramenopiles</taxon>
        <taxon>Oomycota</taxon>
        <taxon>Peronosporomycetes</taxon>
        <taxon>Pythiales</taxon>
        <taxon>Pythiaceae</taxon>
    </lineage>
</organism>
<evidence type="ECO:0008006" key="4">
    <source>
        <dbReference type="Google" id="ProtNLM"/>
    </source>
</evidence>
<proteinExistence type="predicted"/>
<evidence type="ECO:0000256" key="1">
    <source>
        <dbReference type="SAM" id="Phobius"/>
    </source>
</evidence>
<feature type="transmembrane region" description="Helical" evidence="1">
    <location>
        <begin position="146"/>
        <end position="169"/>
    </location>
</feature>